<keyword evidence="2" id="KW-1185">Reference proteome</keyword>
<dbReference type="AlphaFoldDB" id="A0A6J5WEY5"/>
<accession>A0A6J5WEY5</accession>
<protein>
    <submittedName>
        <fullName evidence="1">Uncharacterized protein</fullName>
    </submittedName>
</protein>
<dbReference type="EMBL" id="CAEKKB010000002">
    <property type="protein sequence ID" value="CAB4298941.1"/>
    <property type="molecule type" value="Genomic_DNA"/>
</dbReference>
<proteinExistence type="predicted"/>
<dbReference type="Proteomes" id="UP000507245">
    <property type="component" value="Unassembled WGS sequence"/>
</dbReference>
<sequence>MALLGKVQGLSPSISVVCEPQPNPQGTTISQAKATLERGDENLTKVSFCTQQEGLSFSSSAAARSAYFQSFDLISAHAFSWFEYLQSWKLTAQILYPC</sequence>
<evidence type="ECO:0000313" key="2">
    <source>
        <dbReference type="Proteomes" id="UP000507245"/>
    </source>
</evidence>
<evidence type="ECO:0000313" key="1">
    <source>
        <dbReference type="EMBL" id="CAB4298941.1"/>
    </source>
</evidence>
<gene>
    <name evidence="1" type="ORF">ORAREDHAP_LOCUS11888</name>
</gene>
<reference evidence="2" key="1">
    <citation type="journal article" date="2020" name="Genome Biol.">
        <title>Gamete binning: chromosome-level and haplotype-resolved genome assembly enabled by high-throughput single-cell sequencing of gamete genomes.</title>
        <authorList>
            <person name="Campoy J.A."/>
            <person name="Sun H."/>
            <person name="Goel M."/>
            <person name="Jiao W.-B."/>
            <person name="Folz-Donahue K."/>
            <person name="Wang N."/>
            <person name="Rubio M."/>
            <person name="Liu C."/>
            <person name="Kukat C."/>
            <person name="Ruiz D."/>
            <person name="Huettel B."/>
            <person name="Schneeberger K."/>
        </authorList>
    </citation>
    <scope>NUCLEOTIDE SEQUENCE [LARGE SCALE GENOMIC DNA]</scope>
    <source>
        <strain evidence="2">cv. Rojo Pasion</strain>
    </source>
</reference>
<organism evidence="1 2">
    <name type="scientific">Prunus armeniaca</name>
    <name type="common">Apricot</name>
    <name type="synonym">Armeniaca vulgaris</name>
    <dbReference type="NCBI Taxonomy" id="36596"/>
    <lineage>
        <taxon>Eukaryota</taxon>
        <taxon>Viridiplantae</taxon>
        <taxon>Streptophyta</taxon>
        <taxon>Embryophyta</taxon>
        <taxon>Tracheophyta</taxon>
        <taxon>Spermatophyta</taxon>
        <taxon>Magnoliopsida</taxon>
        <taxon>eudicotyledons</taxon>
        <taxon>Gunneridae</taxon>
        <taxon>Pentapetalae</taxon>
        <taxon>rosids</taxon>
        <taxon>fabids</taxon>
        <taxon>Rosales</taxon>
        <taxon>Rosaceae</taxon>
        <taxon>Amygdaloideae</taxon>
        <taxon>Amygdaleae</taxon>
        <taxon>Prunus</taxon>
    </lineage>
</organism>
<name>A0A6J5WEY5_PRUAR</name>